<organism evidence="2 3">
    <name type="scientific">Zonotrichia albicollis</name>
    <name type="common">White-throated sparrow</name>
    <name type="synonym">Fringilla albicollis</name>
    <dbReference type="NCBI Taxonomy" id="44394"/>
    <lineage>
        <taxon>Eukaryota</taxon>
        <taxon>Metazoa</taxon>
        <taxon>Chordata</taxon>
        <taxon>Craniata</taxon>
        <taxon>Vertebrata</taxon>
        <taxon>Euteleostomi</taxon>
        <taxon>Archelosauria</taxon>
        <taxon>Archosauria</taxon>
        <taxon>Dinosauria</taxon>
        <taxon>Saurischia</taxon>
        <taxon>Theropoda</taxon>
        <taxon>Coelurosauria</taxon>
        <taxon>Aves</taxon>
        <taxon>Neognathae</taxon>
        <taxon>Neoaves</taxon>
        <taxon>Telluraves</taxon>
        <taxon>Australaves</taxon>
        <taxon>Passeriformes</taxon>
        <taxon>Passerellidae</taxon>
        <taxon>Zonotrichia</taxon>
    </lineage>
</organism>
<feature type="region of interest" description="Disordered" evidence="1">
    <location>
        <begin position="1"/>
        <end position="20"/>
    </location>
</feature>
<accession>A0A8D2QC37</accession>
<protein>
    <submittedName>
        <fullName evidence="2">Uncharacterized protein</fullName>
    </submittedName>
</protein>
<reference evidence="2" key="1">
    <citation type="submission" date="2025-08" db="UniProtKB">
        <authorList>
            <consortium name="Ensembl"/>
        </authorList>
    </citation>
    <scope>IDENTIFICATION</scope>
</reference>
<evidence type="ECO:0000313" key="3">
    <source>
        <dbReference type="Proteomes" id="UP000694413"/>
    </source>
</evidence>
<sequence length="79" mass="8779">LEPLSRARRRKKWSRYPPGPASLPFIGTMFSIDFHNPHRSFGQVSGKRFPPATCTAWGLALKGRRLGSSPQCREAPSGN</sequence>
<dbReference type="GO" id="GO:0004497">
    <property type="term" value="F:monooxygenase activity"/>
    <property type="evidence" value="ECO:0007669"/>
    <property type="project" value="InterPro"/>
</dbReference>
<feature type="compositionally biased region" description="Basic residues" evidence="1">
    <location>
        <begin position="1"/>
        <end position="14"/>
    </location>
</feature>
<proteinExistence type="predicted"/>
<dbReference type="GO" id="GO:0005506">
    <property type="term" value="F:iron ion binding"/>
    <property type="evidence" value="ECO:0007669"/>
    <property type="project" value="InterPro"/>
</dbReference>
<dbReference type="AlphaFoldDB" id="A0A8D2QC37"/>
<evidence type="ECO:0000256" key="1">
    <source>
        <dbReference type="SAM" id="MobiDB-lite"/>
    </source>
</evidence>
<dbReference type="GO" id="GO:0016705">
    <property type="term" value="F:oxidoreductase activity, acting on paired donors, with incorporation or reduction of molecular oxygen"/>
    <property type="evidence" value="ECO:0007669"/>
    <property type="project" value="InterPro"/>
</dbReference>
<dbReference type="Ensembl" id="ENSZALT00000008504.1">
    <property type="protein sequence ID" value="ENSZALP00000005767.1"/>
    <property type="gene ID" value="ENSZALG00000005349.1"/>
</dbReference>
<dbReference type="Gene3D" id="1.10.630.10">
    <property type="entry name" value="Cytochrome P450"/>
    <property type="match status" value="1"/>
</dbReference>
<dbReference type="GO" id="GO:0020037">
    <property type="term" value="F:heme binding"/>
    <property type="evidence" value="ECO:0007669"/>
    <property type="project" value="InterPro"/>
</dbReference>
<name>A0A8D2QC37_ZONAL</name>
<dbReference type="InterPro" id="IPR036396">
    <property type="entry name" value="Cyt_P450_sf"/>
</dbReference>
<evidence type="ECO:0000313" key="2">
    <source>
        <dbReference type="Ensembl" id="ENSZALP00000005767.1"/>
    </source>
</evidence>
<reference evidence="2" key="2">
    <citation type="submission" date="2025-09" db="UniProtKB">
        <authorList>
            <consortium name="Ensembl"/>
        </authorList>
    </citation>
    <scope>IDENTIFICATION</scope>
</reference>
<dbReference type="Proteomes" id="UP000694413">
    <property type="component" value="Unassembled WGS sequence"/>
</dbReference>
<keyword evidence="3" id="KW-1185">Reference proteome</keyword>